<dbReference type="SUPFAM" id="SSF52743">
    <property type="entry name" value="Subtilisin-like"/>
    <property type="match status" value="1"/>
</dbReference>
<name>T0Z6Y7_9ZZZZ</name>
<dbReference type="InterPro" id="IPR050819">
    <property type="entry name" value="Tripeptidyl-peptidase_I"/>
</dbReference>
<comment type="caution">
    <text evidence="2">The sequence shown here is derived from an EMBL/GenBank/DDBJ whole genome shotgun (WGS) entry which is preliminary data.</text>
</comment>
<sequence>SDGNNSIWYADLMEAQARGITVLASSGDSGNNPASGKWVGSGVEFPATMAYDAFGDTAVGGTTLTVDANSASPTYLERSSEVVWNISTGTGNGGPAGTTGGISRSFPAPLWQRTTEANAVIQGQGRGVPDLALVANNTLITITVNGRLYLATNASVSGAPFYEVWGTSIAAPVLGGFVAEMDAYNSAR</sequence>
<proteinExistence type="predicted"/>
<gene>
    <name evidence="2" type="ORF">B1A_16693</name>
</gene>
<reference evidence="2" key="1">
    <citation type="submission" date="2013-08" db="EMBL/GenBank/DDBJ databases">
        <authorList>
            <person name="Mendez C."/>
            <person name="Richter M."/>
            <person name="Ferrer M."/>
            <person name="Sanchez J."/>
        </authorList>
    </citation>
    <scope>NUCLEOTIDE SEQUENCE</scope>
</reference>
<dbReference type="PANTHER" id="PTHR14218:SF15">
    <property type="entry name" value="TRIPEPTIDYL-PEPTIDASE 1"/>
    <property type="match status" value="1"/>
</dbReference>
<feature type="domain" description="Peptidase S53" evidence="1">
    <location>
        <begin position="1"/>
        <end position="188"/>
    </location>
</feature>
<accession>T0Z6Y7</accession>
<feature type="non-terminal residue" evidence="2">
    <location>
        <position position="1"/>
    </location>
</feature>
<dbReference type="Gene3D" id="3.40.50.200">
    <property type="entry name" value="Peptidase S8/S53 domain"/>
    <property type="match status" value="1"/>
</dbReference>
<dbReference type="EMBL" id="AUZX01012266">
    <property type="protein sequence ID" value="EQD39892.1"/>
    <property type="molecule type" value="Genomic_DNA"/>
</dbReference>
<reference evidence="2" key="2">
    <citation type="journal article" date="2014" name="ISME J.">
        <title>Microbial stratification in low pH oxic and suboxic macroscopic growths along an acid mine drainage.</title>
        <authorList>
            <person name="Mendez-Garcia C."/>
            <person name="Mesa V."/>
            <person name="Sprenger R.R."/>
            <person name="Richter M."/>
            <person name="Diez M.S."/>
            <person name="Solano J."/>
            <person name="Bargiela R."/>
            <person name="Golyshina O.V."/>
            <person name="Manteca A."/>
            <person name="Ramos J.L."/>
            <person name="Gallego J.R."/>
            <person name="Llorente I."/>
            <person name="Martins Dos Santos V.A."/>
            <person name="Jensen O.N."/>
            <person name="Pelaez A.I."/>
            <person name="Sanchez J."/>
            <person name="Ferrer M."/>
        </authorList>
    </citation>
    <scope>NUCLEOTIDE SEQUENCE</scope>
</reference>
<dbReference type="GO" id="GO:0006508">
    <property type="term" value="P:proteolysis"/>
    <property type="evidence" value="ECO:0007669"/>
    <property type="project" value="InterPro"/>
</dbReference>
<dbReference type="GO" id="GO:0008240">
    <property type="term" value="F:tripeptidyl-peptidase activity"/>
    <property type="evidence" value="ECO:0007669"/>
    <property type="project" value="TreeGrafter"/>
</dbReference>
<dbReference type="PANTHER" id="PTHR14218">
    <property type="entry name" value="PROTEASE S8 TRIPEPTIDYL PEPTIDASE I CLN2"/>
    <property type="match status" value="1"/>
</dbReference>
<dbReference type="InterPro" id="IPR030400">
    <property type="entry name" value="Sedolisin_dom"/>
</dbReference>
<organism evidence="2">
    <name type="scientific">mine drainage metagenome</name>
    <dbReference type="NCBI Taxonomy" id="410659"/>
    <lineage>
        <taxon>unclassified sequences</taxon>
        <taxon>metagenomes</taxon>
        <taxon>ecological metagenomes</taxon>
    </lineage>
</organism>
<dbReference type="AlphaFoldDB" id="T0Z6Y7"/>
<protein>
    <submittedName>
        <fullName evidence="2">Pro-kumamolisin, activation domain family</fullName>
    </submittedName>
</protein>
<evidence type="ECO:0000259" key="1">
    <source>
        <dbReference type="PROSITE" id="PS51695"/>
    </source>
</evidence>
<dbReference type="PROSITE" id="PS51695">
    <property type="entry name" value="SEDOLISIN"/>
    <property type="match status" value="1"/>
</dbReference>
<evidence type="ECO:0000313" key="2">
    <source>
        <dbReference type="EMBL" id="EQD39892.1"/>
    </source>
</evidence>
<dbReference type="GO" id="GO:0004252">
    <property type="term" value="F:serine-type endopeptidase activity"/>
    <property type="evidence" value="ECO:0007669"/>
    <property type="project" value="InterPro"/>
</dbReference>
<feature type="non-terminal residue" evidence="2">
    <location>
        <position position="188"/>
    </location>
</feature>
<dbReference type="InterPro" id="IPR036852">
    <property type="entry name" value="Peptidase_S8/S53_dom_sf"/>
</dbReference>